<evidence type="ECO:0000313" key="2">
    <source>
        <dbReference type="EMBL" id="MCX5467815.1"/>
    </source>
</evidence>
<keyword evidence="2" id="KW-0378">Hydrolase</keyword>
<name>A0A9X3IHG3_9GAMM</name>
<keyword evidence="3" id="KW-1185">Reference proteome</keyword>
<dbReference type="Proteomes" id="UP001146019">
    <property type="component" value="Unassembled WGS sequence"/>
</dbReference>
<dbReference type="EMBL" id="JAPKMY010000003">
    <property type="protein sequence ID" value="MCX5467815.1"/>
    <property type="molecule type" value="Genomic_DNA"/>
</dbReference>
<feature type="transmembrane region" description="Helical" evidence="1">
    <location>
        <begin position="134"/>
        <end position="154"/>
    </location>
</feature>
<sequence>MPITPLHLGLGASCKGIGNQHFSFLIFSGVQMLMDIEPLLGIIFDWNTLHLYSHNLIGALLIGLFAIPIGKAMSEFCLYHLFKQIHWQITWRVATFSALTGSFSHIVLDGLMHADMYPFYPFSQTQFLLNLIPYSYIFYGCLFGFILGGILFLLHER</sequence>
<dbReference type="RefSeq" id="WP_266130073.1">
    <property type="nucleotide sequence ID" value="NZ_JAPKMY010000003.1"/>
</dbReference>
<dbReference type="GO" id="GO:0016787">
    <property type="term" value="F:hydrolase activity"/>
    <property type="evidence" value="ECO:0007669"/>
    <property type="project" value="UniProtKB-KW"/>
</dbReference>
<proteinExistence type="predicted"/>
<comment type="caution">
    <text evidence="2">The sequence shown here is derived from an EMBL/GenBank/DDBJ whole genome shotgun (WGS) entry which is preliminary data.</text>
</comment>
<feature type="transmembrane region" description="Helical" evidence="1">
    <location>
        <begin position="56"/>
        <end position="81"/>
    </location>
</feature>
<reference evidence="2" key="1">
    <citation type="submission" date="2022-11" db="EMBL/GenBank/DDBJ databases">
        <title>Biodiversity and phylogenetic relationships of bacteria.</title>
        <authorList>
            <person name="Machado R.A.R."/>
            <person name="Bhat A."/>
            <person name="Loulou A."/>
            <person name="Kallel S."/>
        </authorList>
    </citation>
    <scope>NUCLEOTIDE SEQUENCE</scope>
    <source>
        <strain evidence="2">A-IN1</strain>
    </source>
</reference>
<evidence type="ECO:0000256" key="1">
    <source>
        <dbReference type="SAM" id="Phobius"/>
    </source>
</evidence>
<keyword evidence="1" id="KW-0812">Transmembrane</keyword>
<keyword evidence="1" id="KW-0472">Membrane</keyword>
<dbReference type="AlphaFoldDB" id="A0A9X3IHG3"/>
<evidence type="ECO:0000313" key="3">
    <source>
        <dbReference type="Proteomes" id="UP001146019"/>
    </source>
</evidence>
<keyword evidence="1" id="KW-1133">Transmembrane helix</keyword>
<feature type="transmembrane region" description="Helical" evidence="1">
    <location>
        <begin position="93"/>
        <end position="114"/>
    </location>
</feature>
<protein>
    <submittedName>
        <fullName evidence="2">Hydrolase</fullName>
    </submittedName>
</protein>
<accession>A0A9X3IHG3</accession>
<gene>
    <name evidence="2" type="ORF">OSH00_08675</name>
</gene>
<organism evidence="2 3">
    <name type="scientific">Acinetobacter nematophilus</name>
    <dbReference type="NCBI Taxonomy" id="2994642"/>
    <lineage>
        <taxon>Bacteria</taxon>
        <taxon>Pseudomonadati</taxon>
        <taxon>Pseudomonadota</taxon>
        <taxon>Gammaproteobacteria</taxon>
        <taxon>Moraxellales</taxon>
        <taxon>Moraxellaceae</taxon>
        <taxon>Acinetobacter</taxon>
    </lineage>
</organism>